<feature type="signal peptide" evidence="7">
    <location>
        <begin position="1"/>
        <end position="19"/>
    </location>
</feature>
<evidence type="ECO:0000313" key="9">
    <source>
        <dbReference type="EMBL" id="QNA44219.1"/>
    </source>
</evidence>
<evidence type="ECO:0000256" key="6">
    <source>
        <dbReference type="RuleBase" id="RU361187"/>
    </source>
</evidence>
<dbReference type="CDD" id="cd18617">
    <property type="entry name" value="GH43_XynB-like"/>
    <property type="match status" value="1"/>
</dbReference>
<comment type="similarity">
    <text evidence="1 6">Belongs to the glycosyl hydrolase 43 family.</text>
</comment>
<dbReference type="GO" id="GO:0004553">
    <property type="term" value="F:hydrolase activity, hydrolyzing O-glycosyl compounds"/>
    <property type="evidence" value="ECO:0007669"/>
    <property type="project" value="InterPro"/>
</dbReference>
<dbReference type="PANTHER" id="PTHR42812">
    <property type="entry name" value="BETA-XYLOSIDASE"/>
    <property type="match status" value="1"/>
</dbReference>
<protein>
    <submittedName>
        <fullName evidence="9">Glycoside hydrolase family 43 protein</fullName>
    </submittedName>
</protein>
<evidence type="ECO:0000256" key="3">
    <source>
        <dbReference type="ARBA" id="ARBA00023295"/>
    </source>
</evidence>
<evidence type="ECO:0000259" key="8">
    <source>
        <dbReference type="Pfam" id="PF17851"/>
    </source>
</evidence>
<dbReference type="PANTHER" id="PTHR42812:SF12">
    <property type="entry name" value="BETA-XYLOSIDASE-RELATED"/>
    <property type="match status" value="1"/>
</dbReference>
<evidence type="ECO:0000256" key="5">
    <source>
        <dbReference type="PIRSR" id="PIRSR606710-2"/>
    </source>
</evidence>
<dbReference type="Proteomes" id="UP000515344">
    <property type="component" value="Chromosome"/>
</dbReference>
<evidence type="ECO:0000256" key="4">
    <source>
        <dbReference type="PIRSR" id="PIRSR606710-1"/>
    </source>
</evidence>
<name>A0A7G5XFG6_9BACT</name>
<dbReference type="RefSeq" id="WP_182802481.1">
    <property type="nucleotide sequence ID" value="NZ_CP060007.1"/>
</dbReference>
<evidence type="ECO:0000256" key="1">
    <source>
        <dbReference type="ARBA" id="ARBA00009865"/>
    </source>
</evidence>
<keyword evidence="2 6" id="KW-0378">Hydrolase</keyword>
<dbReference type="SUPFAM" id="SSF75005">
    <property type="entry name" value="Arabinanase/levansucrase/invertase"/>
    <property type="match status" value="1"/>
</dbReference>
<evidence type="ECO:0000313" key="10">
    <source>
        <dbReference type="Proteomes" id="UP000515344"/>
    </source>
</evidence>
<feature type="active site" description="Proton acceptor" evidence="4">
    <location>
        <position position="33"/>
    </location>
</feature>
<dbReference type="InterPro" id="IPR051795">
    <property type="entry name" value="Glycosyl_Hydrlase_43"/>
</dbReference>
<dbReference type="Pfam" id="PF04616">
    <property type="entry name" value="Glyco_hydro_43"/>
    <property type="match status" value="1"/>
</dbReference>
<sequence>MRKILSAALFSFVFLITNAQTFNNPILAGFYPDPSICRVGNDYYVTNSTFAYFPGLPIFHSTDLVNWKQIGNAMDREEQLDQTNAGVSRGLFAPTIRYHKGTFYILCTLIDKKGNFIITAKDPKGPWSNPIWLPQVRGIDPSIDFVDDKAYVVYNNDAPDNKPLYNGHRTIRMYEFDIDAMKVVGEEILLVNGGTDLSKKPIWIEAPHIFKKDDWYYLICAEGGTGYNHTEVVFRSKSVKGPYVSYEKNPILTQKHLDKKRPNPITTTGHADFVETPDGKWYAVFLACRPYDDDFYTTGRETFLLPVEWKDGWPHILEGDATVPYSLPVPQPAITKKVNNPFGGNVTFRDDFKTDKFDSRYLFLRNPEKDVYSLTAKKGSLQLALRPQTATERKSPSFLGYRQNNLKGYAATCLNFTAASEKEKAGMLIFQSENFYYLLCKSVENGAPVVQLFKSPARGKTEPELLASQKLSSSKELFLKIEARADTYAFFFAEKKNHWKLLKEGVDGSFLTTKVAEGFVGSLFALYGTSNGAATSSVALYDWFEYKGNDDALKSKQLHY</sequence>
<dbReference type="InterPro" id="IPR023296">
    <property type="entry name" value="Glyco_hydro_beta-prop_sf"/>
</dbReference>
<feature type="chain" id="PRO_5028871677" evidence="7">
    <location>
        <begin position="20"/>
        <end position="560"/>
    </location>
</feature>
<feature type="active site" description="Proton donor" evidence="4">
    <location>
        <position position="205"/>
    </location>
</feature>
<dbReference type="Gene3D" id="2.60.120.200">
    <property type="match status" value="1"/>
</dbReference>
<dbReference type="InterPro" id="IPR041542">
    <property type="entry name" value="GH43_C2"/>
</dbReference>
<dbReference type="Gene3D" id="2.115.10.20">
    <property type="entry name" value="Glycosyl hydrolase domain, family 43"/>
    <property type="match status" value="1"/>
</dbReference>
<dbReference type="InterPro" id="IPR006710">
    <property type="entry name" value="Glyco_hydro_43"/>
</dbReference>
<organism evidence="9 10">
    <name type="scientific">Lacibacter sediminis</name>
    <dbReference type="NCBI Taxonomy" id="2760713"/>
    <lineage>
        <taxon>Bacteria</taxon>
        <taxon>Pseudomonadati</taxon>
        <taxon>Bacteroidota</taxon>
        <taxon>Chitinophagia</taxon>
        <taxon>Chitinophagales</taxon>
        <taxon>Chitinophagaceae</taxon>
        <taxon>Lacibacter</taxon>
    </lineage>
</organism>
<dbReference type="KEGG" id="lacs:H4075_19450"/>
<keyword evidence="3 6" id="KW-0326">Glycosidase</keyword>
<dbReference type="GO" id="GO:0005975">
    <property type="term" value="P:carbohydrate metabolic process"/>
    <property type="evidence" value="ECO:0007669"/>
    <property type="project" value="InterPro"/>
</dbReference>
<feature type="domain" description="Beta-xylosidase C-terminal Concanavalin A-like" evidence="8">
    <location>
        <begin position="349"/>
        <end position="547"/>
    </location>
</feature>
<feature type="site" description="Important for catalytic activity, responsible for pKa modulation of the active site Glu and correct orientation of both the proton donor and substrate" evidence="5">
    <location>
        <position position="140"/>
    </location>
</feature>
<dbReference type="InterPro" id="IPR013320">
    <property type="entry name" value="ConA-like_dom_sf"/>
</dbReference>
<dbReference type="EMBL" id="CP060007">
    <property type="protein sequence ID" value="QNA44219.1"/>
    <property type="molecule type" value="Genomic_DNA"/>
</dbReference>
<dbReference type="Pfam" id="PF17851">
    <property type="entry name" value="GH43_C2"/>
    <property type="match status" value="1"/>
</dbReference>
<dbReference type="AlphaFoldDB" id="A0A7G5XFG6"/>
<keyword evidence="7" id="KW-0732">Signal</keyword>
<proteinExistence type="inferred from homology"/>
<gene>
    <name evidence="9" type="ORF">H4075_19450</name>
</gene>
<dbReference type="SUPFAM" id="SSF49899">
    <property type="entry name" value="Concanavalin A-like lectins/glucanases"/>
    <property type="match status" value="1"/>
</dbReference>
<evidence type="ECO:0000256" key="2">
    <source>
        <dbReference type="ARBA" id="ARBA00022801"/>
    </source>
</evidence>
<evidence type="ECO:0000256" key="7">
    <source>
        <dbReference type="SAM" id="SignalP"/>
    </source>
</evidence>
<reference evidence="10" key="1">
    <citation type="submission" date="2020-08" db="EMBL/GenBank/DDBJ databases">
        <title>Lacibacter sp. S13-6-6 genome sequencing.</title>
        <authorList>
            <person name="Jin L."/>
        </authorList>
    </citation>
    <scope>NUCLEOTIDE SEQUENCE [LARGE SCALE GENOMIC DNA]</scope>
    <source>
        <strain evidence="10">S13-6-6</strain>
    </source>
</reference>
<accession>A0A7G5XFG6</accession>
<keyword evidence="10" id="KW-1185">Reference proteome</keyword>